<evidence type="ECO:0000313" key="4">
    <source>
        <dbReference type="Proteomes" id="UP001325680"/>
    </source>
</evidence>
<dbReference type="PANTHER" id="PTHR22901">
    <property type="entry name" value="SIALATE O-ACETYLESTERASE"/>
    <property type="match status" value="1"/>
</dbReference>
<evidence type="ECO:0000256" key="1">
    <source>
        <dbReference type="ARBA" id="ARBA00022801"/>
    </source>
</evidence>
<gene>
    <name evidence="3" type="ORF">U0035_09695</name>
</gene>
<keyword evidence="1" id="KW-0378">Hydrolase</keyword>
<reference evidence="3 4" key="1">
    <citation type="submission" date="2023-12" db="EMBL/GenBank/DDBJ databases">
        <title>Genome sequencing and assembly of bacterial species from a model synthetic community.</title>
        <authorList>
            <person name="Hogle S.L."/>
        </authorList>
    </citation>
    <scope>NUCLEOTIDE SEQUENCE [LARGE SCALE GENOMIC DNA]</scope>
    <source>
        <strain evidence="3 4">HAMBI_3031</strain>
    </source>
</reference>
<evidence type="ECO:0000313" key="3">
    <source>
        <dbReference type="EMBL" id="WQD40418.1"/>
    </source>
</evidence>
<dbReference type="EMBL" id="CP139960">
    <property type="protein sequence ID" value="WQD40418.1"/>
    <property type="molecule type" value="Genomic_DNA"/>
</dbReference>
<dbReference type="RefSeq" id="WP_114792113.1">
    <property type="nucleotide sequence ID" value="NZ_CP139960.1"/>
</dbReference>
<organism evidence="3 4">
    <name type="scientific">Niabella yanshanensis</name>
    <dbReference type="NCBI Taxonomy" id="577386"/>
    <lineage>
        <taxon>Bacteria</taxon>
        <taxon>Pseudomonadati</taxon>
        <taxon>Bacteroidota</taxon>
        <taxon>Chitinophagia</taxon>
        <taxon>Chitinophagales</taxon>
        <taxon>Chitinophagaceae</taxon>
        <taxon>Niabella</taxon>
    </lineage>
</organism>
<dbReference type="Proteomes" id="UP001325680">
    <property type="component" value="Chromosome"/>
</dbReference>
<dbReference type="Pfam" id="PF03629">
    <property type="entry name" value="SASA"/>
    <property type="match status" value="1"/>
</dbReference>
<name>A0ABZ0WAU9_9BACT</name>
<dbReference type="InterPro" id="IPR005181">
    <property type="entry name" value="SASA"/>
</dbReference>
<evidence type="ECO:0000259" key="2">
    <source>
        <dbReference type="Pfam" id="PF03629"/>
    </source>
</evidence>
<protein>
    <submittedName>
        <fullName evidence="3">Sialate O-acetylesterase</fullName>
    </submittedName>
</protein>
<dbReference type="InterPro" id="IPR039329">
    <property type="entry name" value="SIAE"/>
</dbReference>
<accession>A0ABZ0WAU9</accession>
<keyword evidence="4" id="KW-1185">Reference proteome</keyword>
<dbReference type="PANTHER" id="PTHR22901:SF0">
    <property type="entry name" value="SIALATE O-ACETYLESTERASE"/>
    <property type="match status" value="1"/>
</dbReference>
<proteinExistence type="predicted"/>
<dbReference type="InterPro" id="IPR036514">
    <property type="entry name" value="SGNH_hydro_sf"/>
</dbReference>
<dbReference type="Gene3D" id="3.40.50.1110">
    <property type="entry name" value="SGNH hydrolase"/>
    <property type="match status" value="1"/>
</dbReference>
<sequence length="481" mass="53655">MIVIKPRFFTKQLLSALFICFILTVSYTTFGAIRLPNIIGNNMVLQQKSETALWGWSNPAEKIYITTSWDNHKDSVTADGTARWKLNIKTPEAGGPYTITLKGENTIVLENIMIGEVWVCSGQSNMEWSSIQKLQQIIDEMPHSQNNNIRLFHVAKTTSPYPQDYIEGSWKVSGPDALKGFSAVAYFFAKELQQKLNVPVAVINTSWGGTPAETWTPAEKVNNNEVLARSAAMQKTVPWWPVTPGYAYNAMIYPLLNLSIAGAIWYQGEGNTAMPFTYGQLFSEMIQSWRAAWKKDFPFYYVQIAPFNYGNNNVGNLIREQQAKVLNLPNTGMVVISDLVNDVKNIHPTNKKDVALRLANYALAETYGHNIAGYKSPLFNRMQITGNKVNLYFDNAPNGFKLNAGKAATEFYLAGADQVFVPASIKTEKDRLIASNPEVKNPVAVRFSFSNGGMSNILSKEGLPVAPFRTDDWAVDTSKVK</sequence>
<dbReference type="SUPFAM" id="SSF52266">
    <property type="entry name" value="SGNH hydrolase"/>
    <property type="match status" value="1"/>
</dbReference>
<feature type="domain" description="Sialate O-acetylesterase" evidence="2">
    <location>
        <begin position="116"/>
        <end position="356"/>
    </location>
</feature>